<dbReference type="EMBL" id="JQIF01000042">
    <property type="protein sequence ID" value="KGJ53252.1"/>
    <property type="molecule type" value="Genomic_DNA"/>
</dbReference>
<dbReference type="SFLD" id="SFLDG01140">
    <property type="entry name" value="C2.B:_Phosphomannomutase_and_P"/>
    <property type="match status" value="1"/>
</dbReference>
<evidence type="ECO:0000313" key="2">
    <source>
        <dbReference type="Proteomes" id="UP000030008"/>
    </source>
</evidence>
<dbReference type="PANTHER" id="PTHR10000">
    <property type="entry name" value="PHOSPHOSERINE PHOSPHATASE"/>
    <property type="match status" value="1"/>
</dbReference>
<proteinExistence type="predicted"/>
<evidence type="ECO:0000313" key="1">
    <source>
        <dbReference type="EMBL" id="KGJ53252.1"/>
    </source>
</evidence>
<accession>A0A099I7M5</accession>
<dbReference type="InterPro" id="IPR006379">
    <property type="entry name" value="HAD-SF_hydro_IIB"/>
</dbReference>
<dbReference type="Gene3D" id="3.40.50.1000">
    <property type="entry name" value="HAD superfamily/HAD-like"/>
    <property type="match status" value="1"/>
</dbReference>
<dbReference type="Pfam" id="PF08282">
    <property type="entry name" value="Hydrolase_3"/>
    <property type="match status" value="1"/>
</dbReference>
<organism evidence="1 2">
    <name type="scientific">Clostridium innocuum</name>
    <dbReference type="NCBI Taxonomy" id="1522"/>
    <lineage>
        <taxon>Bacteria</taxon>
        <taxon>Bacillati</taxon>
        <taxon>Bacillota</taxon>
        <taxon>Clostridia</taxon>
        <taxon>Eubacteriales</taxon>
        <taxon>Clostridiaceae</taxon>
        <taxon>Clostridium</taxon>
    </lineage>
</organism>
<dbReference type="RefSeq" id="WP_009269356.1">
    <property type="nucleotide sequence ID" value="NZ_BAABXQ010000003.1"/>
</dbReference>
<comment type="caution">
    <text evidence="1">The sequence shown here is derived from an EMBL/GenBank/DDBJ whole genome shotgun (WGS) entry which is preliminary data.</text>
</comment>
<dbReference type="GO" id="GO:0005829">
    <property type="term" value="C:cytosol"/>
    <property type="evidence" value="ECO:0007669"/>
    <property type="project" value="TreeGrafter"/>
</dbReference>
<dbReference type="PANTHER" id="PTHR10000:SF8">
    <property type="entry name" value="HAD SUPERFAMILY HYDROLASE-LIKE, TYPE 3"/>
    <property type="match status" value="1"/>
</dbReference>
<reference evidence="1 2" key="1">
    <citation type="submission" date="2014-08" db="EMBL/GenBank/DDBJ databases">
        <title>Clostridium innocuum, an unnegligible vancomycin-resistant pathogen causing extra-intestinal infections.</title>
        <authorList>
            <person name="Feng Y."/>
            <person name="Chiu C.-H."/>
        </authorList>
    </citation>
    <scope>NUCLEOTIDE SEQUENCE [LARGE SCALE GENOMIC DNA]</scope>
    <source>
        <strain evidence="1 2">AN88</strain>
    </source>
</reference>
<dbReference type="InterPro" id="IPR000150">
    <property type="entry name" value="Cof"/>
</dbReference>
<dbReference type="SFLD" id="SFLDS00003">
    <property type="entry name" value="Haloacid_Dehalogenase"/>
    <property type="match status" value="1"/>
</dbReference>
<dbReference type="SUPFAM" id="SSF56784">
    <property type="entry name" value="HAD-like"/>
    <property type="match status" value="1"/>
</dbReference>
<protein>
    <submittedName>
        <fullName evidence="1">Haloacid dehalogenase</fullName>
    </submittedName>
</protein>
<sequence>MKYKLIVSDLDGTLLNGQKFVSNINKEAIRKAKEQGMSFAIASGRPLYPILSLIKQWEMEELVDYVLGMNGGCIYDKAKDAQKNFYTIDGELLKHIMDQYRDMPVRFWIFEKEKRYVNKGTEATRAKAALYHEDEQITDLYALCNQPRQKLIVECQPEDMDMVEQRARKLNLSTCAAFRSDPTLFEFVDKRVNKASGLRHLCADIGITMDEVLAFGDTSNDNEMLKEVGHGVWMSNGTMDTFAHADAQTISNEEDGVAWYLEKHILAR</sequence>
<dbReference type="NCBIfam" id="TIGR01484">
    <property type="entry name" value="HAD-SF-IIB"/>
    <property type="match status" value="1"/>
</dbReference>
<dbReference type="GO" id="GO:0000287">
    <property type="term" value="F:magnesium ion binding"/>
    <property type="evidence" value="ECO:0007669"/>
    <property type="project" value="TreeGrafter"/>
</dbReference>
<dbReference type="Proteomes" id="UP000030008">
    <property type="component" value="Unassembled WGS sequence"/>
</dbReference>
<dbReference type="CDD" id="cd07516">
    <property type="entry name" value="HAD_Pase"/>
    <property type="match status" value="1"/>
</dbReference>
<dbReference type="GO" id="GO:0016791">
    <property type="term" value="F:phosphatase activity"/>
    <property type="evidence" value="ECO:0007669"/>
    <property type="project" value="UniProtKB-ARBA"/>
</dbReference>
<dbReference type="PROSITE" id="PS01228">
    <property type="entry name" value="COF_1"/>
    <property type="match status" value="1"/>
</dbReference>
<dbReference type="InterPro" id="IPR036412">
    <property type="entry name" value="HAD-like_sf"/>
</dbReference>
<gene>
    <name evidence="1" type="ORF">CIAN88_09940</name>
</gene>
<dbReference type="AlphaFoldDB" id="A0A099I7M5"/>
<name>A0A099I7M5_CLOIN</name>
<dbReference type="InterPro" id="IPR023214">
    <property type="entry name" value="HAD_sf"/>
</dbReference>
<dbReference type="NCBIfam" id="TIGR00099">
    <property type="entry name" value="Cof-subfamily"/>
    <property type="match status" value="1"/>
</dbReference>
<dbReference type="Gene3D" id="3.30.1240.10">
    <property type="match status" value="1"/>
</dbReference>